<feature type="region of interest" description="Disordered" evidence="1">
    <location>
        <begin position="188"/>
        <end position="214"/>
    </location>
</feature>
<keyword evidence="3" id="KW-1185">Reference proteome</keyword>
<dbReference type="EMBL" id="JBJJXI010000059">
    <property type="protein sequence ID" value="KAL3398688.1"/>
    <property type="molecule type" value="Genomic_DNA"/>
</dbReference>
<reference evidence="2 3" key="1">
    <citation type="journal article" date="2024" name="bioRxiv">
        <title>A reference genome for Trichogramma kaykai: A tiny desert-dwelling parasitoid wasp with competing sex-ratio distorters.</title>
        <authorList>
            <person name="Culotta J."/>
            <person name="Lindsey A.R."/>
        </authorList>
    </citation>
    <scope>NUCLEOTIDE SEQUENCE [LARGE SCALE GENOMIC DNA]</scope>
    <source>
        <strain evidence="2 3">KSX58</strain>
    </source>
</reference>
<comment type="caution">
    <text evidence="2">The sequence shown here is derived from an EMBL/GenBank/DDBJ whole genome shotgun (WGS) entry which is preliminary data.</text>
</comment>
<evidence type="ECO:0000256" key="1">
    <source>
        <dbReference type="SAM" id="MobiDB-lite"/>
    </source>
</evidence>
<accession>A0ABD2X138</accession>
<gene>
    <name evidence="2" type="ORF">TKK_007817</name>
</gene>
<organism evidence="2 3">
    <name type="scientific">Trichogramma kaykai</name>
    <dbReference type="NCBI Taxonomy" id="54128"/>
    <lineage>
        <taxon>Eukaryota</taxon>
        <taxon>Metazoa</taxon>
        <taxon>Ecdysozoa</taxon>
        <taxon>Arthropoda</taxon>
        <taxon>Hexapoda</taxon>
        <taxon>Insecta</taxon>
        <taxon>Pterygota</taxon>
        <taxon>Neoptera</taxon>
        <taxon>Endopterygota</taxon>
        <taxon>Hymenoptera</taxon>
        <taxon>Apocrita</taxon>
        <taxon>Proctotrupomorpha</taxon>
        <taxon>Chalcidoidea</taxon>
        <taxon>Trichogrammatidae</taxon>
        <taxon>Trichogramma</taxon>
    </lineage>
</organism>
<name>A0ABD2X138_9HYME</name>
<dbReference type="Proteomes" id="UP001627154">
    <property type="component" value="Unassembled WGS sequence"/>
</dbReference>
<evidence type="ECO:0000313" key="2">
    <source>
        <dbReference type="EMBL" id="KAL3398688.1"/>
    </source>
</evidence>
<dbReference type="AlphaFoldDB" id="A0ABD2X138"/>
<protein>
    <submittedName>
        <fullName evidence="2">Uncharacterized protein</fullName>
    </submittedName>
</protein>
<proteinExistence type="predicted"/>
<evidence type="ECO:0000313" key="3">
    <source>
        <dbReference type="Proteomes" id="UP001627154"/>
    </source>
</evidence>
<sequence>MNKAAVQDYINKSCSIDPSRSIKVEWSQVEKKKKKTNINKKFPAVGERPYAFGEMYGKEKKSKSNNGSLKFDQNPDIDIQPWMVSKRADVREVNGGVPYNNEVIERMVKIKQLKSELNSDGSSTITSSVYCTAESSQESSYVTANSSFYSIDENGTLQQSLNKNSLKSERQNKSNVQSGNVPLVIREENQNYSKEKSRNKQAKKNKTTANNYQDDAFTTHRPDITMENLKLVDDSSPETLRRERVARFIQHEEDEDVIHHAFFKEKNFNSGHKGLLRQGIEISHTPRKYFMSLADDDFGFETNDSKN</sequence>
<feature type="compositionally biased region" description="Basic and acidic residues" evidence="1">
    <location>
        <begin position="188"/>
        <end position="198"/>
    </location>
</feature>